<evidence type="ECO:0000313" key="2">
    <source>
        <dbReference type="Proteomes" id="UP000192578"/>
    </source>
</evidence>
<dbReference type="AlphaFoldDB" id="A0A1W0XEB4"/>
<sequence length="109" mass="11850">MMAADRRSTSRVSPSAPSSIVAKVCGVTTSDHTITEDNSHTSPMPQRKLTNCCCFNLGSITSGRCRNREGRPSLWKEFKSAPPGLLEPSPVLPPFATLFEAHKIVYATD</sequence>
<gene>
    <name evidence="1" type="ORF">BV898_00734</name>
</gene>
<dbReference type="EMBL" id="MTYJ01000002">
    <property type="protein sequence ID" value="OQV25809.1"/>
    <property type="molecule type" value="Genomic_DNA"/>
</dbReference>
<dbReference type="Proteomes" id="UP000192578">
    <property type="component" value="Unassembled WGS sequence"/>
</dbReference>
<organism evidence="1 2">
    <name type="scientific">Hypsibius exemplaris</name>
    <name type="common">Freshwater tardigrade</name>
    <dbReference type="NCBI Taxonomy" id="2072580"/>
    <lineage>
        <taxon>Eukaryota</taxon>
        <taxon>Metazoa</taxon>
        <taxon>Ecdysozoa</taxon>
        <taxon>Tardigrada</taxon>
        <taxon>Eutardigrada</taxon>
        <taxon>Parachela</taxon>
        <taxon>Hypsibioidea</taxon>
        <taxon>Hypsibiidae</taxon>
        <taxon>Hypsibius</taxon>
    </lineage>
</organism>
<name>A0A1W0XEB4_HYPEX</name>
<keyword evidence="2" id="KW-1185">Reference proteome</keyword>
<comment type="caution">
    <text evidence="1">The sequence shown here is derived from an EMBL/GenBank/DDBJ whole genome shotgun (WGS) entry which is preliminary data.</text>
</comment>
<proteinExistence type="predicted"/>
<evidence type="ECO:0000313" key="1">
    <source>
        <dbReference type="EMBL" id="OQV25809.1"/>
    </source>
</evidence>
<reference evidence="2" key="1">
    <citation type="submission" date="2017-01" db="EMBL/GenBank/DDBJ databases">
        <title>Comparative genomics of anhydrobiosis in the tardigrade Hypsibius dujardini.</title>
        <authorList>
            <person name="Yoshida Y."/>
            <person name="Koutsovoulos G."/>
            <person name="Laetsch D."/>
            <person name="Stevens L."/>
            <person name="Kumar S."/>
            <person name="Horikawa D."/>
            <person name="Ishino K."/>
            <person name="Komine S."/>
            <person name="Tomita M."/>
            <person name="Blaxter M."/>
            <person name="Arakawa K."/>
        </authorList>
    </citation>
    <scope>NUCLEOTIDE SEQUENCE [LARGE SCALE GENOMIC DNA]</scope>
    <source>
        <strain evidence="2">Z151</strain>
    </source>
</reference>
<accession>A0A1W0XEB4</accession>
<protein>
    <submittedName>
        <fullName evidence="1">Uncharacterized protein</fullName>
    </submittedName>
</protein>